<name>A0A1C3XGI5_9BRAD</name>
<dbReference type="InterPro" id="IPR019476">
    <property type="entry name" value="T4SS_TraD_DNA-bd"/>
</dbReference>
<feature type="coiled-coil region" evidence="1">
    <location>
        <begin position="163"/>
        <end position="197"/>
    </location>
</feature>
<protein>
    <submittedName>
        <fullName evidence="4">AAA-like domain-containing protein</fullName>
    </submittedName>
</protein>
<proteinExistence type="predicted"/>
<dbReference type="AlphaFoldDB" id="A0A1C3XGI5"/>
<evidence type="ECO:0000313" key="4">
    <source>
        <dbReference type="EMBL" id="SCB51358.1"/>
    </source>
</evidence>
<reference evidence="4 5" key="1">
    <citation type="submission" date="2016-08" db="EMBL/GenBank/DDBJ databases">
        <authorList>
            <person name="Seilhamer J.J."/>
        </authorList>
    </citation>
    <scope>NUCLEOTIDE SEQUENCE [LARGE SCALE GENOMIC DNA]</scope>
    <source>
        <strain evidence="4 5">CCBAU 10071</strain>
    </source>
</reference>
<feature type="compositionally biased region" description="Polar residues" evidence="2">
    <location>
        <begin position="631"/>
        <end position="644"/>
    </location>
</feature>
<dbReference type="Gene3D" id="3.40.50.300">
    <property type="entry name" value="P-loop containing nucleotide triphosphate hydrolases"/>
    <property type="match status" value="2"/>
</dbReference>
<dbReference type="Proteomes" id="UP000183174">
    <property type="component" value="Unassembled WGS sequence"/>
</dbReference>
<dbReference type="RefSeq" id="WP_158644903.1">
    <property type="nucleotide sequence ID" value="NZ_FMAE01000017.1"/>
</dbReference>
<organism evidence="4 5">
    <name type="scientific">Bradyrhizobium yuanmingense</name>
    <dbReference type="NCBI Taxonomy" id="108015"/>
    <lineage>
        <taxon>Bacteria</taxon>
        <taxon>Pseudomonadati</taxon>
        <taxon>Pseudomonadota</taxon>
        <taxon>Alphaproteobacteria</taxon>
        <taxon>Hyphomicrobiales</taxon>
        <taxon>Nitrobacteraceae</taxon>
        <taxon>Bradyrhizobium</taxon>
    </lineage>
</organism>
<dbReference type="PANTHER" id="PTHR30121:SF6">
    <property type="entry name" value="SLR6007 PROTEIN"/>
    <property type="match status" value="1"/>
</dbReference>
<evidence type="ECO:0000256" key="1">
    <source>
        <dbReference type="SAM" id="Coils"/>
    </source>
</evidence>
<evidence type="ECO:0000259" key="3">
    <source>
        <dbReference type="Pfam" id="PF10412"/>
    </source>
</evidence>
<keyword evidence="1" id="KW-0175">Coiled coil</keyword>
<evidence type="ECO:0000313" key="5">
    <source>
        <dbReference type="Proteomes" id="UP000183174"/>
    </source>
</evidence>
<gene>
    <name evidence="4" type="ORF">GA0061099_101731</name>
</gene>
<dbReference type="EMBL" id="FMAE01000017">
    <property type="protein sequence ID" value="SCB51358.1"/>
    <property type="molecule type" value="Genomic_DNA"/>
</dbReference>
<accession>A0A1C3XGI5</accession>
<feature type="domain" description="Type IV secretion system coupling protein TraD DNA-binding" evidence="3">
    <location>
        <begin position="207"/>
        <end position="491"/>
    </location>
</feature>
<dbReference type="SUPFAM" id="SSF52540">
    <property type="entry name" value="P-loop containing nucleoside triphosphate hydrolases"/>
    <property type="match status" value="1"/>
</dbReference>
<dbReference type="Pfam" id="PF10412">
    <property type="entry name" value="TrwB_AAD_bind"/>
    <property type="match status" value="1"/>
</dbReference>
<sequence>MAASRDKCIQCGNRHRSYDLEPPPESVASGSLDPNGKFMGMPYWFCSVECYKKAVRKFLEPRYDFDRQAEDDDDYKEHVENATVEYYVKARPGLGLLGSLFSKTAWMSERDFVQPEREKALDAFLTRKQPEITGAELELHNRLYAEWMHQIDEENKKNQAETAKREDQIIKLAKEEKEREEKRQRELEIELAQQQAVKEMLSPKQIPQHIRYEHTHVLGPSGSGKTTLLQNNLVKDFIENSNPPAYIVVDPKGLMVERLARLEMFSDRVVIVDPIDAPALNLFATHGRDPAQLVSDFSYIFSTTKQKLTGKQAACFQFCARMLFSLPGANLETLLDSLDDRINRKPPNPLFETVIKKLPSIPRRFFENDFYSANYASTREEIKSRIYGIAGNETLAVMFNAATRKLDLAKCIRERKIVLVNTRLPQLKEAHQTLGRYILSLAQDAIQSRSDKHPVYVMIDEFQEFADPEKTPQLFRLLREYNGGAIVAHQNMYCDELDEATRNAISTNTSIKYASSPEAQDLNYMARDLRCSPDFLKHVHKSESDAYFACVRGMHPPLEHPFIHDTQLGWIDEWPKISDAEYHALRERNKRMLQDSPLAFDGAAAFAAPKHDQRATLGGADVNEPIVQKQGPPSSAISQGSGQHIGSAEVLDPSKPAPWKRK</sequence>
<evidence type="ECO:0000256" key="2">
    <source>
        <dbReference type="SAM" id="MobiDB-lite"/>
    </source>
</evidence>
<dbReference type="InterPro" id="IPR027417">
    <property type="entry name" value="P-loop_NTPase"/>
</dbReference>
<feature type="region of interest" description="Disordered" evidence="2">
    <location>
        <begin position="618"/>
        <end position="662"/>
    </location>
</feature>
<dbReference type="InterPro" id="IPR051162">
    <property type="entry name" value="T4SS_component"/>
</dbReference>
<dbReference type="PANTHER" id="PTHR30121">
    <property type="entry name" value="UNCHARACTERIZED PROTEIN YJGR-RELATED"/>
    <property type="match status" value="1"/>
</dbReference>